<keyword evidence="8 9" id="KW-0472">Membrane</keyword>
<dbReference type="AlphaFoldDB" id="A0A8D2LMN0"/>
<keyword evidence="11" id="KW-1185">Reference proteome</keyword>
<evidence type="ECO:0000256" key="8">
    <source>
        <dbReference type="ARBA" id="ARBA00023136"/>
    </source>
</evidence>
<dbReference type="GO" id="GO:0005743">
    <property type="term" value="C:mitochondrial inner membrane"/>
    <property type="evidence" value="ECO:0007669"/>
    <property type="project" value="UniProtKB-SubCell"/>
</dbReference>
<evidence type="ECO:0000256" key="7">
    <source>
        <dbReference type="ARBA" id="ARBA00023128"/>
    </source>
</evidence>
<reference evidence="10" key="1">
    <citation type="submission" date="2025-08" db="UniProtKB">
        <authorList>
            <consortium name="Ensembl"/>
        </authorList>
    </citation>
    <scope>IDENTIFICATION</scope>
</reference>
<evidence type="ECO:0000256" key="5">
    <source>
        <dbReference type="ARBA" id="ARBA00022792"/>
    </source>
</evidence>
<dbReference type="Proteomes" id="UP000694545">
    <property type="component" value="Unplaced"/>
</dbReference>
<evidence type="ECO:0000256" key="3">
    <source>
        <dbReference type="ARBA" id="ARBA00014604"/>
    </source>
</evidence>
<feature type="transmembrane region" description="Helical" evidence="9">
    <location>
        <begin position="62"/>
        <end position="79"/>
    </location>
</feature>
<keyword evidence="4 9" id="KW-0812">Transmembrane</keyword>
<accession>A0A8D2LMN0</accession>
<organism evidence="10 11">
    <name type="scientific">Varanus komodoensis</name>
    <name type="common">Komodo dragon</name>
    <dbReference type="NCBI Taxonomy" id="61221"/>
    <lineage>
        <taxon>Eukaryota</taxon>
        <taxon>Metazoa</taxon>
        <taxon>Chordata</taxon>
        <taxon>Craniata</taxon>
        <taxon>Vertebrata</taxon>
        <taxon>Euteleostomi</taxon>
        <taxon>Lepidosauria</taxon>
        <taxon>Squamata</taxon>
        <taxon>Bifurcata</taxon>
        <taxon>Unidentata</taxon>
        <taxon>Episquamata</taxon>
        <taxon>Toxicofera</taxon>
        <taxon>Anguimorpha</taxon>
        <taxon>Paleoanguimorpha</taxon>
        <taxon>Varanoidea</taxon>
        <taxon>Varanidae</taxon>
        <taxon>Varanus</taxon>
    </lineage>
</organism>
<dbReference type="InterPro" id="IPR026571">
    <property type="entry name" value="Tmem186"/>
</dbReference>
<dbReference type="InterPro" id="IPR045325">
    <property type="entry name" value="TMEM70/TMEM186/TMEM223"/>
</dbReference>
<evidence type="ECO:0000256" key="9">
    <source>
        <dbReference type="SAM" id="Phobius"/>
    </source>
</evidence>
<dbReference type="OMA" id="MTIGDTG"/>
<comment type="similarity">
    <text evidence="2">Belongs to the TMEM186 family.</text>
</comment>
<feature type="transmembrane region" description="Helical" evidence="9">
    <location>
        <begin position="91"/>
        <end position="110"/>
    </location>
</feature>
<dbReference type="Ensembl" id="ENSVKKT00000025383.1">
    <property type="protein sequence ID" value="ENSVKKP00000024782.1"/>
    <property type="gene ID" value="ENSVKKG00000016321.1"/>
</dbReference>
<dbReference type="PANTHER" id="PTHR13603:SF1">
    <property type="entry name" value="TRANSMEMBRANE PROTEIN 186"/>
    <property type="match status" value="1"/>
</dbReference>
<evidence type="ECO:0000256" key="4">
    <source>
        <dbReference type="ARBA" id="ARBA00022692"/>
    </source>
</evidence>
<dbReference type="Pfam" id="PF06979">
    <property type="entry name" value="TMEM70"/>
    <property type="match status" value="1"/>
</dbReference>
<evidence type="ECO:0000256" key="6">
    <source>
        <dbReference type="ARBA" id="ARBA00022989"/>
    </source>
</evidence>
<keyword evidence="6 9" id="KW-1133">Transmembrane helix</keyword>
<protein>
    <recommendedName>
        <fullName evidence="3">Transmembrane protein 186</fullName>
    </recommendedName>
</protein>
<name>A0A8D2LMN0_VARKO</name>
<comment type="subcellular location">
    <subcellularLocation>
        <location evidence="1">Mitochondrion inner membrane</location>
        <topology evidence="1">Multi-pass membrane protein</topology>
    </subcellularLocation>
</comment>
<evidence type="ECO:0000256" key="1">
    <source>
        <dbReference type="ARBA" id="ARBA00004448"/>
    </source>
</evidence>
<evidence type="ECO:0000256" key="2">
    <source>
        <dbReference type="ARBA" id="ARBA00007020"/>
    </source>
</evidence>
<sequence length="195" mass="22476">MALQPWSQQGRGLWGTQPRLLGALASRGALEQKSSTEGVEQFQLIYRFPAIKYCRAVSRLKLLQTAITILALPPVWFLYWQNHISLAQCRYSTGIAGFAAVMLYGMSFYFRRIIGMMYLNEDGTTLRVAHLTFWGRRKDIYCPVETVMPLGDMTQQNDVLLQFRQYDQENFLYFSLRFGQIVDKEGFAKVFGEVS</sequence>
<keyword evidence="5" id="KW-0999">Mitochondrion inner membrane</keyword>
<dbReference type="PANTHER" id="PTHR13603">
    <property type="entry name" value="TRANSMEMBRANE PROTEIN 186"/>
    <property type="match status" value="1"/>
</dbReference>
<proteinExistence type="inferred from homology"/>
<keyword evidence="7" id="KW-0496">Mitochondrion</keyword>
<evidence type="ECO:0000313" key="11">
    <source>
        <dbReference type="Proteomes" id="UP000694545"/>
    </source>
</evidence>
<evidence type="ECO:0000313" key="10">
    <source>
        <dbReference type="Ensembl" id="ENSVKKP00000024782.1"/>
    </source>
</evidence>
<reference evidence="10" key="2">
    <citation type="submission" date="2025-09" db="UniProtKB">
        <authorList>
            <consortium name="Ensembl"/>
        </authorList>
    </citation>
    <scope>IDENTIFICATION</scope>
</reference>